<dbReference type="PANTHER" id="PTHR35897:SF1">
    <property type="entry name" value="METHYLTRANSFERASE AUSD"/>
    <property type="match status" value="1"/>
</dbReference>
<evidence type="ECO:0000313" key="5">
    <source>
        <dbReference type="EMBL" id="KAK3322624.1"/>
    </source>
</evidence>
<comment type="pathway">
    <text evidence="1">Secondary metabolite biosynthesis.</text>
</comment>
<dbReference type="SUPFAM" id="SSF53335">
    <property type="entry name" value="S-adenosyl-L-methionine-dependent methyltransferases"/>
    <property type="match status" value="1"/>
</dbReference>
<dbReference type="InterPro" id="IPR029063">
    <property type="entry name" value="SAM-dependent_MTases_sf"/>
</dbReference>
<dbReference type="EMBL" id="JAUEDM010000003">
    <property type="protein sequence ID" value="KAK3322624.1"/>
    <property type="molecule type" value="Genomic_DNA"/>
</dbReference>
<comment type="caution">
    <text evidence="5">The sequence shown here is derived from an EMBL/GenBank/DDBJ whole genome shotgun (WGS) entry which is preliminary data.</text>
</comment>
<name>A0AAE0M980_9PEZI</name>
<keyword evidence="6" id="KW-1185">Reference proteome</keyword>
<sequence>MASRKIEFYAEVEASVLTESARKLLREYSGIPDAKINSHVEAIRLEAFQVCPYPCIGMFQFLDLSLSSMTSIYAEVLQRLKTGNKFLDLGCCLGQEIRQLVFDGAPSANTYGVDLYGGFFAVGYKLFADRDRLQTTFIAADIFDELSPLATTQLAGQIDIVYVGAVFHLFSLQEQEMMAVRLVQLLAPRAGSLIIGRQSGSEEAGEFSRAGDKNGKSHFRHNPQSWRELWDRVGERTGSKWHVEEADLSAPEFGLSSAAAEGMSAEIRNKMSAKGLRFVVRRM</sequence>
<gene>
    <name evidence="5" type="ORF">B0H66DRAFT_554854</name>
</gene>
<evidence type="ECO:0000256" key="2">
    <source>
        <dbReference type="ARBA" id="ARBA00022679"/>
    </source>
</evidence>
<dbReference type="GO" id="GO:0016740">
    <property type="term" value="F:transferase activity"/>
    <property type="evidence" value="ECO:0007669"/>
    <property type="project" value="UniProtKB-KW"/>
</dbReference>
<reference evidence="5" key="1">
    <citation type="journal article" date="2023" name="Mol. Phylogenet. Evol.">
        <title>Genome-scale phylogeny and comparative genomics of the fungal order Sordariales.</title>
        <authorList>
            <person name="Hensen N."/>
            <person name="Bonometti L."/>
            <person name="Westerberg I."/>
            <person name="Brannstrom I.O."/>
            <person name="Guillou S."/>
            <person name="Cros-Aarteil S."/>
            <person name="Calhoun S."/>
            <person name="Haridas S."/>
            <person name="Kuo A."/>
            <person name="Mondo S."/>
            <person name="Pangilinan J."/>
            <person name="Riley R."/>
            <person name="LaButti K."/>
            <person name="Andreopoulos B."/>
            <person name="Lipzen A."/>
            <person name="Chen C."/>
            <person name="Yan M."/>
            <person name="Daum C."/>
            <person name="Ng V."/>
            <person name="Clum A."/>
            <person name="Steindorff A."/>
            <person name="Ohm R.A."/>
            <person name="Martin F."/>
            <person name="Silar P."/>
            <person name="Natvig D.O."/>
            <person name="Lalanne C."/>
            <person name="Gautier V."/>
            <person name="Ament-Velasquez S.L."/>
            <person name="Kruys A."/>
            <person name="Hutchinson M.I."/>
            <person name="Powell A.J."/>
            <person name="Barry K."/>
            <person name="Miller A.N."/>
            <person name="Grigoriev I.V."/>
            <person name="Debuchy R."/>
            <person name="Gladieux P."/>
            <person name="Hiltunen Thoren M."/>
            <person name="Johannesson H."/>
        </authorList>
    </citation>
    <scope>NUCLEOTIDE SEQUENCE</scope>
    <source>
        <strain evidence="5">CBS 118394</strain>
    </source>
</reference>
<organism evidence="5 6">
    <name type="scientific">Apodospora peruviana</name>
    <dbReference type="NCBI Taxonomy" id="516989"/>
    <lineage>
        <taxon>Eukaryota</taxon>
        <taxon>Fungi</taxon>
        <taxon>Dikarya</taxon>
        <taxon>Ascomycota</taxon>
        <taxon>Pezizomycotina</taxon>
        <taxon>Sordariomycetes</taxon>
        <taxon>Sordariomycetidae</taxon>
        <taxon>Sordariales</taxon>
        <taxon>Lasiosphaeriaceae</taxon>
        <taxon>Apodospora</taxon>
    </lineage>
</organism>
<dbReference type="Gene3D" id="3.40.50.150">
    <property type="entry name" value="Vaccinia Virus protein VP39"/>
    <property type="match status" value="1"/>
</dbReference>
<protein>
    <recommendedName>
        <fullName evidence="7">Methyltransferase domain-containing protein</fullName>
    </recommendedName>
</protein>
<dbReference type="AlphaFoldDB" id="A0AAE0M980"/>
<keyword evidence="3" id="KW-0949">S-adenosyl-L-methionine</keyword>
<accession>A0AAE0M980</accession>
<evidence type="ECO:0008006" key="7">
    <source>
        <dbReference type="Google" id="ProtNLM"/>
    </source>
</evidence>
<evidence type="ECO:0000313" key="6">
    <source>
        <dbReference type="Proteomes" id="UP001283341"/>
    </source>
</evidence>
<proteinExistence type="inferred from homology"/>
<comment type="similarity">
    <text evidence="4">Belongs to the class I-like SAM-binding methyltransferase superfamily.</text>
</comment>
<evidence type="ECO:0000256" key="1">
    <source>
        <dbReference type="ARBA" id="ARBA00005179"/>
    </source>
</evidence>
<evidence type="ECO:0000256" key="4">
    <source>
        <dbReference type="ARBA" id="ARBA00038314"/>
    </source>
</evidence>
<dbReference type="Proteomes" id="UP001283341">
    <property type="component" value="Unassembled WGS sequence"/>
</dbReference>
<keyword evidence="2" id="KW-0808">Transferase</keyword>
<dbReference type="InterPro" id="IPR051654">
    <property type="entry name" value="Meroterpenoid_MTases"/>
</dbReference>
<reference evidence="5" key="2">
    <citation type="submission" date="2023-06" db="EMBL/GenBank/DDBJ databases">
        <authorList>
            <consortium name="Lawrence Berkeley National Laboratory"/>
            <person name="Haridas S."/>
            <person name="Hensen N."/>
            <person name="Bonometti L."/>
            <person name="Westerberg I."/>
            <person name="Brannstrom I.O."/>
            <person name="Guillou S."/>
            <person name="Cros-Aarteil S."/>
            <person name="Calhoun S."/>
            <person name="Kuo A."/>
            <person name="Mondo S."/>
            <person name="Pangilinan J."/>
            <person name="Riley R."/>
            <person name="Labutti K."/>
            <person name="Andreopoulos B."/>
            <person name="Lipzen A."/>
            <person name="Chen C."/>
            <person name="Yanf M."/>
            <person name="Daum C."/>
            <person name="Ng V."/>
            <person name="Clum A."/>
            <person name="Steindorff A."/>
            <person name="Ohm R."/>
            <person name="Martin F."/>
            <person name="Silar P."/>
            <person name="Natvig D."/>
            <person name="Lalanne C."/>
            <person name="Gautier V."/>
            <person name="Ament-Velasquez S.L."/>
            <person name="Kruys A."/>
            <person name="Hutchinson M.I."/>
            <person name="Powell A.J."/>
            <person name="Barry K."/>
            <person name="Miller A.N."/>
            <person name="Grigoriev I.V."/>
            <person name="Debuchy R."/>
            <person name="Gladieux P."/>
            <person name="Thoren M.H."/>
            <person name="Johannesson H."/>
        </authorList>
    </citation>
    <scope>NUCLEOTIDE SEQUENCE</scope>
    <source>
        <strain evidence="5">CBS 118394</strain>
    </source>
</reference>
<evidence type="ECO:0000256" key="3">
    <source>
        <dbReference type="ARBA" id="ARBA00022691"/>
    </source>
</evidence>
<dbReference type="PANTHER" id="PTHR35897">
    <property type="entry name" value="METHYLTRANSFERASE AUSD"/>
    <property type="match status" value="1"/>
</dbReference>